<reference evidence="2 3" key="1">
    <citation type="submission" date="2010-07" db="EMBL/GenBank/DDBJ databases">
        <title>The complete genome of Methanosalsum zhilinae DSM 4017.</title>
        <authorList>
            <consortium name="US DOE Joint Genome Institute (JGI-PGF)"/>
            <person name="Lucas S."/>
            <person name="Copeland A."/>
            <person name="Lapidus A."/>
            <person name="Glavina del Rio T."/>
            <person name="Dalin E."/>
            <person name="Tice H."/>
            <person name="Bruce D."/>
            <person name="Goodwin L."/>
            <person name="Pitluck S."/>
            <person name="Kyrpides N."/>
            <person name="Mavromatis K."/>
            <person name="Ovchinnikova G."/>
            <person name="Daligault H."/>
            <person name="Detter J.C."/>
            <person name="Han C."/>
            <person name="Tapia R."/>
            <person name="Larimer F."/>
            <person name="Land M."/>
            <person name="Hauser L."/>
            <person name="Markowitz V."/>
            <person name="Cheng J.-F."/>
            <person name="Hugenholtz P."/>
            <person name="Woyke T."/>
            <person name="Wu D."/>
            <person name="Spring S."/>
            <person name="Schueler E."/>
            <person name="Brambilla E."/>
            <person name="Klenk H.-P."/>
            <person name="Eisen J.A."/>
        </authorList>
    </citation>
    <scope>NUCLEOTIDE SEQUENCE [LARGE SCALE GENOMIC DNA]</scope>
    <source>
        <strain evidence="3">DSM 4017 / NBRC 107636 / OCM 62 / WeN5</strain>
    </source>
</reference>
<name>F7XP64_METZD</name>
<protein>
    <submittedName>
        <fullName evidence="2">TfuA domain protein core</fullName>
    </submittedName>
</protein>
<dbReference type="AlphaFoldDB" id="F7XP64"/>
<accession>F7XP64</accession>
<evidence type="ECO:0000313" key="3">
    <source>
        <dbReference type="Proteomes" id="UP000006622"/>
    </source>
</evidence>
<dbReference type="EMBL" id="CP002101">
    <property type="protein sequence ID" value="AEH61356.1"/>
    <property type="molecule type" value="Genomic_DNA"/>
</dbReference>
<dbReference type="RefSeq" id="WP_013898793.1">
    <property type="nucleotide sequence ID" value="NC_015676.1"/>
</dbReference>
<sequence>MNDNSPKIVVFTGTSISHSDAGEILEAVYMPPVQRCDVERSVKAGYNIIGIIDGTFFNRTAVAHREIIKAIRNGVIVIGGASMGALRASELDTYGMIGTGKIYEWYRNGVLDADDEVAVATNPDTYEAVSSPMVNIRQTLLHACEKQIIDDSIKEILIQIGKQMHYTYRSYMGIMRKAADEEIISADLAEDLLEFCINNEVDIKRKDALKVLERIKEIAGHEQ</sequence>
<feature type="domain" description="TfuA-like core" evidence="1">
    <location>
        <begin position="53"/>
        <end position="170"/>
    </location>
</feature>
<evidence type="ECO:0000313" key="2">
    <source>
        <dbReference type="EMBL" id="AEH61356.1"/>
    </source>
</evidence>
<evidence type="ECO:0000259" key="1">
    <source>
        <dbReference type="Pfam" id="PF07812"/>
    </source>
</evidence>
<dbReference type="HOGENOM" id="CLU_090311_0_0_2"/>
<dbReference type="GeneID" id="10823155"/>
<keyword evidence="3" id="KW-1185">Reference proteome</keyword>
<proteinExistence type="predicted"/>
<organism evidence="2 3">
    <name type="scientific">Methanosalsum zhilinae (strain DSM 4017 / NBRC 107636 / OCM 62 / WeN5)</name>
    <name type="common">Methanohalophilus zhilinae</name>
    <dbReference type="NCBI Taxonomy" id="679901"/>
    <lineage>
        <taxon>Archaea</taxon>
        <taxon>Methanobacteriati</taxon>
        <taxon>Methanobacteriota</taxon>
        <taxon>Stenosarchaea group</taxon>
        <taxon>Methanomicrobia</taxon>
        <taxon>Methanosarcinales</taxon>
        <taxon>Methanosarcinaceae</taxon>
        <taxon>Methanosalsum</taxon>
    </lineage>
</organism>
<dbReference type="STRING" id="679901.Mzhil_1517"/>
<dbReference type="Pfam" id="PF07812">
    <property type="entry name" value="TfuA"/>
    <property type="match status" value="1"/>
</dbReference>
<dbReference type="KEGG" id="mzh:Mzhil_1517"/>
<dbReference type="Proteomes" id="UP000006622">
    <property type="component" value="Chromosome"/>
</dbReference>
<dbReference type="NCBIfam" id="NF033432">
    <property type="entry name" value="ThioGly_TfuA_rel"/>
    <property type="match status" value="1"/>
</dbReference>
<gene>
    <name evidence="2" type="ordered locus">Mzhil_1517</name>
</gene>
<dbReference type="InterPro" id="IPR012924">
    <property type="entry name" value="TfuA_core"/>
</dbReference>